<gene>
    <name evidence="1" type="ORF">BCF33_2167</name>
</gene>
<name>A0A2T0X2Y6_9RHOB</name>
<evidence type="ECO:0000313" key="1">
    <source>
        <dbReference type="EMBL" id="PRY93300.1"/>
    </source>
</evidence>
<organism evidence="1 2">
    <name type="scientific">Hasllibacter halocynthiae</name>
    <dbReference type="NCBI Taxonomy" id="595589"/>
    <lineage>
        <taxon>Bacteria</taxon>
        <taxon>Pseudomonadati</taxon>
        <taxon>Pseudomonadota</taxon>
        <taxon>Alphaproteobacteria</taxon>
        <taxon>Rhodobacterales</taxon>
        <taxon>Roseobacteraceae</taxon>
        <taxon>Hasllibacter</taxon>
    </lineage>
</organism>
<reference evidence="1 2" key="1">
    <citation type="submission" date="2018-03" db="EMBL/GenBank/DDBJ databases">
        <title>Genomic Encyclopedia of Archaeal and Bacterial Type Strains, Phase II (KMG-II): from individual species to whole genera.</title>
        <authorList>
            <person name="Goeker M."/>
        </authorList>
    </citation>
    <scope>NUCLEOTIDE SEQUENCE [LARGE SCALE GENOMIC DNA]</scope>
    <source>
        <strain evidence="1 2">DSM 29318</strain>
    </source>
</reference>
<protein>
    <submittedName>
        <fullName evidence="1">Uncharacterized protein</fullName>
    </submittedName>
</protein>
<sequence length="130" mass="13773">MSALPSLAPPIHERQPMLVALLRIAALECRAAARLDLGRACAVLDPEAGVAELTALLARVLPQVLRTRPVIHPPGTGARSFDEDWLVALSKAVAAGDRASERFLLRRRCRPAGAAALASVIRALAEREGG</sequence>
<comment type="caution">
    <text evidence="1">The sequence shown here is derived from an EMBL/GenBank/DDBJ whole genome shotgun (WGS) entry which is preliminary data.</text>
</comment>
<evidence type="ECO:0000313" key="2">
    <source>
        <dbReference type="Proteomes" id="UP000238801"/>
    </source>
</evidence>
<dbReference type="RefSeq" id="WP_106160904.1">
    <property type="nucleotide sequence ID" value="NZ_PVTT01000002.1"/>
</dbReference>
<accession>A0A2T0X2Y6</accession>
<proteinExistence type="predicted"/>
<dbReference type="Proteomes" id="UP000238801">
    <property type="component" value="Unassembled WGS sequence"/>
</dbReference>
<dbReference type="OrthoDB" id="7854136at2"/>
<dbReference type="AlphaFoldDB" id="A0A2T0X2Y6"/>
<dbReference type="EMBL" id="PVTT01000002">
    <property type="protein sequence ID" value="PRY93300.1"/>
    <property type="molecule type" value="Genomic_DNA"/>
</dbReference>
<keyword evidence="2" id="KW-1185">Reference proteome</keyword>